<reference evidence="1" key="2">
    <citation type="submission" date="2019-03" db="EMBL/GenBank/DDBJ databases">
        <authorList>
            <person name="Chen S.-C."/>
            <person name="Wu S.-Y."/>
            <person name="Lai M.-C."/>
        </authorList>
    </citation>
    <scope>NUCLEOTIDE SEQUENCE</scope>
    <source>
        <strain evidence="1">ML15</strain>
    </source>
</reference>
<dbReference type="OrthoDB" id="115867at2157"/>
<keyword evidence="2" id="KW-1185">Reference proteome</keyword>
<evidence type="ECO:0000313" key="1">
    <source>
        <dbReference type="EMBL" id="QYZ79172.1"/>
    </source>
</evidence>
<organism evidence="1 2">
    <name type="scientific">Methanofollis formosanus</name>
    <dbReference type="NCBI Taxonomy" id="299308"/>
    <lineage>
        <taxon>Archaea</taxon>
        <taxon>Methanobacteriati</taxon>
        <taxon>Methanobacteriota</taxon>
        <taxon>Stenosarchaea group</taxon>
        <taxon>Methanomicrobia</taxon>
        <taxon>Methanomicrobiales</taxon>
        <taxon>Methanomicrobiaceae</taxon>
        <taxon>Methanofollis</taxon>
    </lineage>
</organism>
<protein>
    <submittedName>
        <fullName evidence="1">Uncharacterized protein</fullName>
    </submittedName>
</protein>
<dbReference type="Proteomes" id="UP000826709">
    <property type="component" value="Chromosome"/>
</dbReference>
<dbReference type="KEGG" id="mfk:E2N92_06855"/>
<proteinExistence type="predicted"/>
<accession>A0A8G1EGQ4</accession>
<reference evidence="1" key="1">
    <citation type="journal article" date="2005" name="Int. J. Syst. Evol. Microbiol.">
        <title>Methanofollis formosanus sp. nov., isolated from a fish pond.</title>
        <authorList>
            <person name="Wu S.Y."/>
            <person name="Chen S.C."/>
            <person name="Lai M.C."/>
        </authorList>
    </citation>
    <scope>NUCLEOTIDE SEQUENCE</scope>
    <source>
        <strain evidence="1">ML15</strain>
    </source>
</reference>
<name>A0A8G1EGQ4_9EURY</name>
<evidence type="ECO:0000313" key="2">
    <source>
        <dbReference type="Proteomes" id="UP000826709"/>
    </source>
</evidence>
<gene>
    <name evidence="1" type="ORF">E2N92_06855</name>
</gene>
<sequence length="89" mass="9918">MKEDKPCCAAEALRRIRQVDVGGIVVGLSMLDKVIADVEALEITSESGLTEELVKRTKIYNYIPKSAETIYGEALLKIYQKEVNNHGHN</sequence>
<dbReference type="RefSeq" id="WP_220680476.1">
    <property type="nucleotide sequence ID" value="NZ_CP037968.1"/>
</dbReference>
<dbReference type="EMBL" id="CP037968">
    <property type="protein sequence ID" value="QYZ79172.1"/>
    <property type="molecule type" value="Genomic_DNA"/>
</dbReference>
<dbReference type="AlphaFoldDB" id="A0A8G1EGQ4"/>